<name>J3NWF2_GAET3</name>
<proteinExistence type="predicted"/>
<reference evidence="7" key="2">
    <citation type="submission" date="2010-07" db="EMBL/GenBank/DDBJ databases">
        <authorList>
            <consortium name="The Broad Institute Genome Sequencing Platform"/>
            <consortium name="Broad Institute Genome Sequencing Center for Infectious Disease"/>
            <person name="Ma L.-J."/>
            <person name="Dead R."/>
            <person name="Young S."/>
            <person name="Zeng Q."/>
            <person name="Koehrsen M."/>
            <person name="Alvarado L."/>
            <person name="Berlin A."/>
            <person name="Chapman S.B."/>
            <person name="Chen Z."/>
            <person name="Freedman E."/>
            <person name="Gellesch M."/>
            <person name="Goldberg J."/>
            <person name="Griggs A."/>
            <person name="Gujja S."/>
            <person name="Heilman E.R."/>
            <person name="Heiman D."/>
            <person name="Hepburn T."/>
            <person name="Howarth C."/>
            <person name="Jen D."/>
            <person name="Larson L."/>
            <person name="Mehta T."/>
            <person name="Neiman D."/>
            <person name="Pearson M."/>
            <person name="Roberts A."/>
            <person name="Saif S."/>
            <person name="Shea T."/>
            <person name="Shenoy N."/>
            <person name="Sisk P."/>
            <person name="Stolte C."/>
            <person name="Sykes S."/>
            <person name="Walk T."/>
            <person name="White J."/>
            <person name="Yandava C."/>
            <person name="Haas B."/>
            <person name="Nusbaum C."/>
            <person name="Birren B."/>
        </authorList>
    </citation>
    <scope>NUCLEOTIDE SEQUENCE</scope>
    <source>
        <strain evidence="7">R3-111a-1</strain>
    </source>
</reference>
<reference evidence="9" key="1">
    <citation type="submission" date="2010-07" db="EMBL/GenBank/DDBJ databases">
        <title>The genome sequence of Gaeumannomyces graminis var. tritici strain R3-111a-1.</title>
        <authorList>
            <consortium name="The Broad Institute Genome Sequencing Platform"/>
            <person name="Ma L.-J."/>
            <person name="Dead R."/>
            <person name="Young S."/>
            <person name="Zeng Q."/>
            <person name="Koehrsen M."/>
            <person name="Alvarado L."/>
            <person name="Berlin A."/>
            <person name="Chapman S.B."/>
            <person name="Chen Z."/>
            <person name="Freedman E."/>
            <person name="Gellesch M."/>
            <person name="Goldberg J."/>
            <person name="Griggs A."/>
            <person name="Gujja S."/>
            <person name="Heilman E.R."/>
            <person name="Heiman D."/>
            <person name="Hepburn T."/>
            <person name="Howarth C."/>
            <person name="Jen D."/>
            <person name="Larson L."/>
            <person name="Mehta T."/>
            <person name="Neiman D."/>
            <person name="Pearson M."/>
            <person name="Roberts A."/>
            <person name="Saif S."/>
            <person name="Shea T."/>
            <person name="Shenoy N."/>
            <person name="Sisk P."/>
            <person name="Stolte C."/>
            <person name="Sykes S."/>
            <person name="Walk T."/>
            <person name="White J."/>
            <person name="Yandava C."/>
            <person name="Haas B."/>
            <person name="Nusbaum C."/>
            <person name="Birren B."/>
        </authorList>
    </citation>
    <scope>NUCLEOTIDE SEQUENCE [LARGE SCALE GENOMIC DNA]</scope>
    <source>
        <strain evidence="9">R3-111a-1</strain>
    </source>
</reference>
<dbReference type="InterPro" id="IPR032382">
    <property type="entry name" value="AltA1"/>
</dbReference>
<evidence type="ECO:0000313" key="7">
    <source>
        <dbReference type="EMBL" id="EJT75684.1"/>
    </source>
</evidence>
<evidence type="ECO:0000259" key="6">
    <source>
        <dbReference type="Pfam" id="PF16541"/>
    </source>
</evidence>
<dbReference type="HOGENOM" id="CLU_097613_0_0_1"/>
<gene>
    <name evidence="8" type="primary">20346074</name>
    <name evidence="7" type="ORF">GGTG_05616</name>
</gene>
<dbReference type="VEuPathDB" id="FungiDB:GGTG_05616"/>
<organism evidence="7">
    <name type="scientific">Gaeumannomyces tritici (strain R3-111a-1)</name>
    <name type="common">Wheat and barley take-all root rot fungus</name>
    <name type="synonym">Gaeumannomyces graminis var. tritici</name>
    <dbReference type="NCBI Taxonomy" id="644352"/>
    <lineage>
        <taxon>Eukaryota</taxon>
        <taxon>Fungi</taxon>
        <taxon>Dikarya</taxon>
        <taxon>Ascomycota</taxon>
        <taxon>Pezizomycotina</taxon>
        <taxon>Sordariomycetes</taxon>
        <taxon>Sordariomycetidae</taxon>
        <taxon>Magnaporthales</taxon>
        <taxon>Magnaporthaceae</taxon>
        <taxon>Gaeumannomyces</taxon>
    </lineage>
</organism>
<dbReference type="Proteomes" id="UP000006039">
    <property type="component" value="Unassembled WGS sequence"/>
</dbReference>
<dbReference type="GO" id="GO:0005576">
    <property type="term" value="C:extracellular region"/>
    <property type="evidence" value="ECO:0007669"/>
    <property type="project" value="UniProtKB-SubCell"/>
</dbReference>
<keyword evidence="4" id="KW-1015">Disulfide bond</keyword>
<evidence type="ECO:0000256" key="2">
    <source>
        <dbReference type="ARBA" id="ARBA00022525"/>
    </source>
</evidence>
<feature type="signal peptide" evidence="5">
    <location>
        <begin position="1"/>
        <end position="17"/>
    </location>
</feature>
<dbReference type="EnsemblFungi" id="EJT75684">
    <property type="protein sequence ID" value="EJT75684"/>
    <property type="gene ID" value="GGTG_05616"/>
</dbReference>
<evidence type="ECO:0000256" key="3">
    <source>
        <dbReference type="ARBA" id="ARBA00022729"/>
    </source>
</evidence>
<evidence type="ECO:0000313" key="9">
    <source>
        <dbReference type="Proteomes" id="UP000006039"/>
    </source>
</evidence>
<dbReference type="RefSeq" id="XP_009221684.1">
    <property type="nucleotide sequence ID" value="XM_009223420.1"/>
</dbReference>
<evidence type="ECO:0000256" key="5">
    <source>
        <dbReference type="SAM" id="SignalP"/>
    </source>
</evidence>
<comment type="subcellular location">
    <subcellularLocation>
        <location evidence="1">Secreted</location>
    </subcellularLocation>
</comment>
<protein>
    <recommendedName>
        <fullName evidence="6">AA1-like domain-containing protein</fullName>
    </recommendedName>
</protein>
<feature type="domain" description="AA1-like" evidence="6">
    <location>
        <begin position="56"/>
        <end position="193"/>
    </location>
</feature>
<evidence type="ECO:0000256" key="1">
    <source>
        <dbReference type="ARBA" id="ARBA00004613"/>
    </source>
</evidence>
<accession>J3NWF2</accession>
<dbReference type="AlphaFoldDB" id="J3NWF2"/>
<dbReference type="OrthoDB" id="3539798at2759"/>
<sequence>MNTLLSVLVAMASLAAASPILPPSTALLSRRDSAEHGCTDTSFGHPDAFAWSVAGFDYHASYTFTTPAHQNSWGYVNFNLTNPALAPAVAVCSASSNQPTDFFYGTMEYTCALPGGGPIAGGGRGGEATFDFSRPSGVLNIKQTWSCHDQDPQYPITFWAYGNATLSLECEDTTWTNPNWTQGQIYSSRTVQCAPVSLPIKPHTMTAVA</sequence>
<reference evidence="8" key="5">
    <citation type="submission" date="2018-04" db="UniProtKB">
        <authorList>
            <consortium name="EnsemblFungi"/>
        </authorList>
    </citation>
    <scope>IDENTIFICATION</scope>
    <source>
        <strain evidence="8">R3-111a-1</strain>
    </source>
</reference>
<dbReference type="Pfam" id="PF16541">
    <property type="entry name" value="AltA1"/>
    <property type="match status" value="1"/>
</dbReference>
<keyword evidence="9" id="KW-1185">Reference proteome</keyword>
<reference evidence="8" key="4">
    <citation type="journal article" date="2015" name="G3 (Bethesda)">
        <title>Genome sequences of three phytopathogenic species of the Magnaporthaceae family of fungi.</title>
        <authorList>
            <person name="Okagaki L.H."/>
            <person name="Nunes C.C."/>
            <person name="Sailsbery J."/>
            <person name="Clay B."/>
            <person name="Brown D."/>
            <person name="John T."/>
            <person name="Oh Y."/>
            <person name="Young N."/>
            <person name="Fitzgerald M."/>
            <person name="Haas B.J."/>
            <person name="Zeng Q."/>
            <person name="Young S."/>
            <person name="Adiconis X."/>
            <person name="Fan L."/>
            <person name="Levin J.Z."/>
            <person name="Mitchell T.K."/>
            <person name="Okubara P.A."/>
            <person name="Farman M.L."/>
            <person name="Kohn L.M."/>
            <person name="Birren B."/>
            <person name="Ma L.-J."/>
            <person name="Dean R.A."/>
        </authorList>
    </citation>
    <scope>NUCLEOTIDE SEQUENCE</scope>
    <source>
        <strain evidence="8">R3-111a-1</strain>
    </source>
</reference>
<feature type="chain" id="PRO_5015094575" description="AA1-like domain-containing protein" evidence="5">
    <location>
        <begin position="18"/>
        <end position="209"/>
    </location>
</feature>
<dbReference type="EMBL" id="GL385397">
    <property type="protein sequence ID" value="EJT75684.1"/>
    <property type="molecule type" value="Genomic_DNA"/>
</dbReference>
<reference evidence="7" key="3">
    <citation type="submission" date="2010-09" db="EMBL/GenBank/DDBJ databases">
        <title>Annotation of Gaeumannomyces graminis var. tritici R3-111a-1.</title>
        <authorList>
            <consortium name="The Broad Institute Genome Sequencing Platform"/>
            <person name="Ma L.-J."/>
            <person name="Dead R."/>
            <person name="Young S.K."/>
            <person name="Zeng Q."/>
            <person name="Gargeya S."/>
            <person name="Fitzgerald M."/>
            <person name="Haas B."/>
            <person name="Abouelleil A."/>
            <person name="Alvarado L."/>
            <person name="Arachchi H.M."/>
            <person name="Berlin A."/>
            <person name="Brown A."/>
            <person name="Chapman S.B."/>
            <person name="Chen Z."/>
            <person name="Dunbar C."/>
            <person name="Freedman E."/>
            <person name="Gearin G."/>
            <person name="Gellesch M."/>
            <person name="Goldberg J."/>
            <person name="Griggs A."/>
            <person name="Gujja S."/>
            <person name="Heiman D."/>
            <person name="Howarth C."/>
            <person name="Larson L."/>
            <person name="Lui A."/>
            <person name="MacDonald P.J.P."/>
            <person name="Mehta T."/>
            <person name="Montmayeur A."/>
            <person name="Murphy C."/>
            <person name="Neiman D."/>
            <person name="Pearson M."/>
            <person name="Priest M."/>
            <person name="Roberts A."/>
            <person name="Saif S."/>
            <person name="Shea T."/>
            <person name="Shenoy N."/>
            <person name="Sisk P."/>
            <person name="Stolte C."/>
            <person name="Sykes S."/>
            <person name="Yandava C."/>
            <person name="Wortman J."/>
            <person name="Nusbaum C."/>
            <person name="Birren B."/>
        </authorList>
    </citation>
    <scope>NUCLEOTIDE SEQUENCE</scope>
    <source>
        <strain evidence="7">R3-111a-1</strain>
    </source>
</reference>
<evidence type="ECO:0000256" key="4">
    <source>
        <dbReference type="ARBA" id="ARBA00023157"/>
    </source>
</evidence>
<keyword evidence="3 5" id="KW-0732">Signal</keyword>
<keyword evidence="2" id="KW-0964">Secreted</keyword>
<dbReference type="GeneID" id="20346074"/>
<evidence type="ECO:0000313" key="8">
    <source>
        <dbReference type="EnsemblFungi" id="EJT75684"/>
    </source>
</evidence>
<dbReference type="eggNOG" id="ENOG502T4N2">
    <property type="taxonomic scope" value="Eukaryota"/>
</dbReference>